<gene>
    <name evidence="1" type="ORF">DYE49_00705</name>
</gene>
<dbReference type="EMBL" id="CP031517">
    <property type="protein sequence ID" value="QOS39048.1"/>
    <property type="molecule type" value="Genomic_DNA"/>
</dbReference>
<accession>A0A7M1XJL7</accession>
<dbReference type="InterPro" id="IPR029039">
    <property type="entry name" value="Flavoprotein-like_sf"/>
</dbReference>
<evidence type="ECO:0000313" key="2">
    <source>
        <dbReference type="Proteomes" id="UP000593591"/>
    </source>
</evidence>
<reference evidence="1 2" key="1">
    <citation type="submission" date="2018-08" db="EMBL/GenBank/DDBJ databases">
        <title>The first complete genome of Treponema rectale (CHPAT), a commensal spirochete of the bovine rectum.</title>
        <authorList>
            <person name="Staton G.J."/>
            <person name="Clegg S.R."/>
            <person name="Carter S.D."/>
            <person name="Radford A.D."/>
            <person name="Darby A."/>
            <person name="Hall N."/>
            <person name="Birtles R.J."/>
            <person name="Evans N.J."/>
        </authorList>
    </citation>
    <scope>NUCLEOTIDE SEQUENCE [LARGE SCALE GENOMIC DNA]</scope>
    <source>
        <strain evidence="1 2">CHPA</strain>
    </source>
</reference>
<evidence type="ECO:0008006" key="3">
    <source>
        <dbReference type="Google" id="ProtNLM"/>
    </source>
</evidence>
<dbReference type="SUPFAM" id="SSF52218">
    <property type="entry name" value="Flavoproteins"/>
    <property type="match status" value="1"/>
</dbReference>
<protein>
    <recommendedName>
        <fullName evidence="3">Flavodoxin</fullName>
    </recommendedName>
</protein>
<name>A0A7M1XJL7_9SPIR</name>
<dbReference type="Gene3D" id="3.40.50.360">
    <property type="match status" value="1"/>
</dbReference>
<organism evidence="1 2">
    <name type="scientific">Treponema rectale</name>
    <dbReference type="NCBI Taxonomy" id="744512"/>
    <lineage>
        <taxon>Bacteria</taxon>
        <taxon>Pseudomonadati</taxon>
        <taxon>Spirochaetota</taxon>
        <taxon>Spirochaetia</taxon>
        <taxon>Spirochaetales</taxon>
        <taxon>Treponemataceae</taxon>
        <taxon>Treponema</taxon>
    </lineage>
</organism>
<evidence type="ECO:0000313" key="1">
    <source>
        <dbReference type="EMBL" id="QOS39048.1"/>
    </source>
</evidence>
<dbReference type="AlphaFoldDB" id="A0A7M1XJL7"/>
<proteinExistence type="predicted"/>
<dbReference type="Proteomes" id="UP000593591">
    <property type="component" value="Chromosome"/>
</dbReference>
<dbReference type="KEGG" id="trc:DYE49_00705"/>
<sequence length="133" mass="15197">MTIAVRYYSRLGNTKTIAQAIAKGANTSAIFIMDEPELPEHVDLLFLGGAPYADIMSKHLREYAENIKPEMVSKVALFTTSNWSRRTVHALRKILKNKGIEVEEKYFYAHMLRIKARTPAAEEFGKQHLETEK</sequence>